<name>A0AAE1V6X8_9SOLA</name>
<organism evidence="2 3">
    <name type="scientific">Anisodus tanguticus</name>
    <dbReference type="NCBI Taxonomy" id="243964"/>
    <lineage>
        <taxon>Eukaryota</taxon>
        <taxon>Viridiplantae</taxon>
        <taxon>Streptophyta</taxon>
        <taxon>Embryophyta</taxon>
        <taxon>Tracheophyta</taxon>
        <taxon>Spermatophyta</taxon>
        <taxon>Magnoliopsida</taxon>
        <taxon>eudicotyledons</taxon>
        <taxon>Gunneridae</taxon>
        <taxon>Pentapetalae</taxon>
        <taxon>asterids</taxon>
        <taxon>lamiids</taxon>
        <taxon>Solanales</taxon>
        <taxon>Solanaceae</taxon>
        <taxon>Solanoideae</taxon>
        <taxon>Hyoscyameae</taxon>
        <taxon>Anisodus</taxon>
    </lineage>
</organism>
<feature type="region of interest" description="Disordered" evidence="1">
    <location>
        <begin position="115"/>
        <end position="175"/>
    </location>
</feature>
<dbReference type="Proteomes" id="UP001291623">
    <property type="component" value="Unassembled WGS sequence"/>
</dbReference>
<evidence type="ECO:0000256" key="1">
    <source>
        <dbReference type="SAM" id="MobiDB-lite"/>
    </source>
</evidence>
<protein>
    <submittedName>
        <fullName evidence="2">Uncharacterized protein</fullName>
    </submittedName>
</protein>
<evidence type="ECO:0000313" key="2">
    <source>
        <dbReference type="EMBL" id="KAK4357787.1"/>
    </source>
</evidence>
<dbReference type="EMBL" id="JAVYJV010000012">
    <property type="protein sequence ID" value="KAK4357787.1"/>
    <property type="molecule type" value="Genomic_DNA"/>
</dbReference>
<proteinExistence type="predicted"/>
<feature type="compositionally biased region" description="Basic and acidic residues" evidence="1">
    <location>
        <begin position="115"/>
        <end position="129"/>
    </location>
</feature>
<evidence type="ECO:0000313" key="3">
    <source>
        <dbReference type="Proteomes" id="UP001291623"/>
    </source>
</evidence>
<reference evidence="2" key="1">
    <citation type="submission" date="2023-12" db="EMBL/GenBank/DDBJ databases">
        <title>Genome assembly of Anisodus tanguticus.</title>
        <authorList>
            <person name="Wang Y.-J."/>
        </authorList>
    </citation>
    <scope>NUCLEOTIDE SEQUENCE</scope>
    <source>
        <strain evidence="2">KB-2021</strain>
        <tissue evidence="2">Leaf</tissue>
    </source>
</reference>
<feature type="compositionally biased region" description="Basic and acidic residues" evidence="1">
    <location>
        <begin position="154"/>
        <end position="164"/>
    </location>
</feature>
<accession>A0AAE1V6X8</accession>
<gene>
    <name evidence="2" type="ORF">RND71_023397</name>
</gene>
<dbReference type="AlphaFoldDB" id="A0AAE1V6X8"/>
<comment type="caution">
    <text evidence="2">The sequence shown here is derived from an EMBL/GenBank/DDBJ whole genome shotgun (WGS) entry which is preliminary data.</text>
</comment>
<sequence length="175" mass="19942">MDIAIKADVAAGEVNIMIEKNQAFSDMNKVPKINVASSSRKVTHVLQYVATAKKGDEDEENVRSSYHIAIKYDQSTSHHARIEGNYVDIHTYHNISFNDGDPQEDKDTKDAPLEFEEGDHRASEKRTDKICLYAKKTHVKMPVEERKSRRTHKESKTEDDKPTNVEKNGSNDKQL</sequence>
<keyword evidence="3" id="KW-1185">Reference proteome</keyword>
<feature type="compositionally biased region" description="Polar residues" evidence="1">
    <location>
        <begin position="165"/>
        <end position="175"/>
    </location>
</feature>